<evidence type="ECO:0000313" key="1">
    <source>
        <dbReference type="EMBL" id="GBN79887.1"/>
    </source>
</evidence>
<proteinExistence type="predicted"/>
<sequence>MTRTAPELPSPLFKIFELDKRKGALYARMIYRAVGPIHGRVLVESVFEPGTLLPRRRELSNTPPRVFLQLQAPWHPLIILFDPGLQAFSVVRHSFVK</sequence>
<dbReference type="Proteomes" id="UP000499080">
    <property type="component" value="Unassembled WGS sequence"/>
</dbReference>
<organism evidence="1 2">
    <name type="scientific">Araneus ventricosus</name>
    <name type="common">Orbweaver spider</name>
    <name type="synonym">Epeira ventricosa</name>
    <dbReference type="NCBI Taxonomy" id="182803"/>
    <lineage>
        <taxon>Eukaryota</taxon>
        <taxon>Metazoa</taxon>
        <taxon>Ecdysozoa</taxon>
        <taxon>Arthropoda</taxon>
        <taxon>Chelicerata</taxon>
        <taxon>Arachnida</taxon>
        <taxon>Araneae</taxon>
        <taxon>Araneomorphae</taxon>
        <taxon>Entelegynae</taxon>
        <taxon>Araneoidea</taxon>
        <taxon>Araneidae</taxon>
        <taxon>Araneus</taxon>
    </lineage>
</organism>
<keyword evidence="2" id="KW-1185">Reference proteome</keyword>
<gene>
    <name evidence="1" type="ORF">AVEN_213650_1</name>
</gene>
<accession>A0A4Y2RVJ9</accession>
<dbReference type="EMBL" id="BGPR01018694">
    <property type="protein sequence ID" value="GBN79887.1"/>
    <property type="molecule type" value="Genomic_DNA"/>
</dbReference>
<dbReference type="AlphaFoldDB" id="A0A4Y2RVJ9"/>
<protein>
    <submittedName>
        <fullName evidence="1">Uncharacterized protein</fullName>
    </submittedName>
</protein>
<evidence type="ECO:0000313" key="2">
    <source>
        <dbReference type="Proteomes" id="UP000499080"/>
    </source>
</evidence>
<name>A0A4Y2RVJ9_ARAVE</name>
<reference evidence="1 2" key="1">
    <citation type="journal article" date="2019" name="Sci. Rep.">
        <title>Orb-weaving spider Araneus ventricosus genome elucidates the spidroin gene catalogue.</title>
        <authorList>
            <person name="Kono N."/>
            <person name="Nakamura H."/>
            <person name="Ohtoshi R."/>
            <person name="Moran D.A.P."/>
            <person name="Shinohara A."/>
            <person name="Yoshida Y."/>
            <person name="Fujiwara M."/>
            <person name="Mori M."/>
            <person name="Tomita M."/>
            <person name="Arakawa K."/>
        </authorList>
    </citation>
    <scope>NUCLEOTIDE SEQUENCE [LARGE SCALE GENOMIC DNA]</scope>
</reference>
<comment type="caution">
    <text evidence="1">The sequence shown here is derived from an EMBL/GenBank/DDBJ whole genome shotgun (WGS) entry which is preliminary data.</text>
</comment>